<keyword evidence="2" id="KW-1185">Reference proteome</keyword>
<proteinExistence type="predicted"/>
<accession>A0ABP8QXS9</accession>
<evidence type="ECO:0000313" key="2">
    <source>
        <dbReference type="Proteomes" id="UP001500503"/>
    </source>
</evidence>
<comment type="caution">
    <text evidence="1">The sequence shown here is derived from an EMBL/GenBank/DDBJ whole genome shotgun (WGS) entry which is preliminary data.</text>
</comment>
<dbReference type="EMBL" id="BAABHF010000046">
    <property type="protein sequence ID" value="GAA4512803.1"/>
    <property type="molecule type" value="Genomic_DNA"/>
</dbReference>
<name>A0ABP8QXS9_9ACTN</name>
<sequence>MIKTVTAAEPSTPAFCDDPSAVLTVLPTGRPAYAWSARQTTAATANSGRAARVRRTTCCGHYARGTTGQPARIFKTPQCSGVDAGRASDDTEGVIEMAVTADFTATKPDFQPGEGRRTVLADPEGHPFCIAAA</sequence>
<reference evidence="2" key="1">
    <citation type="journal article" date="2019" name="Int. J. Syst. Evol. Microbiol.">
        <title>The Global Catalogue of Microorganisms (GCM) 10K type strain sequencing project: providing services to taxonomists for standard genome sequencing and annotation.</title>
        <authorList>
            <consortium name="The Broad Institute Genomics Platform"/>
            <consortium name="The Broad Institute Genome Sequencing Center for Infectious Disease"/>
            <person name="Wu L."/>
            <person name="Ma J."/>
        </authorList>
    </citation>
    <scope>NUCLEOTIDE SEQUENCE [LARGE SCALE GENOMIC DNA]</scope>
    <source>
        <strain evidence="2">JCM 17933</strain>
    </source>
</reference>
<dbReference type="Proteomes" id="UP001500503">
    <property type="component" value="Unassembled WGS sequence"/>
</dbReference>
<evidence type="ECO:0000313" key="1">
    <source>
        <dbReference type="EMBL" id="GAA4512803.1"/>
    </source>
</evidence>
<organism evidence="1 2">
    <name type="scientific">Actinoallomurus oryzae</name>
    <dbReference type="NCBI Taxonomy" id="502180"/>
    <lineage>
        <taxon>Bacteria</taxon>
        <taxon>Bacillati</taxon>
        <taxon>Actinomycetota</taxon>
        <taxon>Actinomycetes</taxon>
        <taxon>Streptosporangiales</taxon>
        <taxon>Thermomonosporaceae</taxon>
        <taxon>Actinoallomurus</taxon>
    </lineage>
</organism>
<evidence type="ECO:0008006" key="3">
    <source>
        <dbReference type="Google" id="ProtNLM"/>
    </source>
</evidence>
<protein>
    <recommendedName>
        <fullName evidence="3">Glyoxalase-like domain-containing protein</fullName>
    </recommendedName>
</protein>
<gene>
    <name evidence="1" type="ORF">GCM10023191_079070</name>
</gene>